<dbReference type="STRING" id="1385511.GCA_000425225_02454"/>
<keyword evidence="1" id="KW-1133">Transmembrane helix</keyword>
<proteinExistence type="predicted"/>
<reference evidence="2 3" key="1">
    <citation type="submission" date="2013-08" db="EMBL/GenBank/DDBJ databases">
        <authorList>
            <person name="Huang J."/>
            <person name="Wang G."/>
        </authorList>
    </citation>
    <scope>NUCLEOTIDE SEQUENCE [LARGE SCALE GENOMIC DNA]</scope>
    <source>
        <strain evidence="2 3">BH030004</strain>
    </source>
</reference>
<comment type="caution">
    <text evidence="2">The sequence shown here is derived from an EMBL/GenBank/DDBJ whole genome shotgun (WGS) entry which is preliminary data.</text>
</comment>
<keyword evidence="1" id="KW-0812">Transmembrane</keyword>
<evidence type="ECO:0000256" key="1">
    <source>
        <dbReference type="SAM" id="Phobius"/>
    </source>
</evidence>
<evidence type="ECO:0000313" key="3">
    <source>
        <dbReference type="Proteomes" id="UP000030403"/>
    </source>
</evidence>
<dbReference type="EMBL" id="AVPF01000013">
    <property type="protein sequence ID" value="KGX89659.1"/>
    <property type="molecule type" value="Genomic_DNA"/>
</dbReference>
<accession>A0A0A5GCB8</accession>
<organism evidence="2 3">
    <name type="scientific">Pontibacillus marinus BH030004 = DSM 16465</name>
    <dbReference type="NCBI Taxonomy" id="1385511"/>
    <lineage>
        <taxon>Bacteria</taxon>
        <taxon>Bacillati</taxon>
        <taxon>Bacillota</taxon>
        <taxon>Bacilli</taxon>
        <taxon>Bacillales</taxon>
        <taxon>Bacillaceae</taxon>
        <taxon>Pontibacillus</taxon>
    </lineage>
</organism>
<keyword evidence="3" id="KW-1185">Reference proteome</keyword>
<dbReference type="eggNOG" id="ENOG5033HCJ">
    <property type="taxonomic scope" value="Bacteria"/>
</dbReference>
<gene>
    <name evidence="2" type="ORF">N783_04815</name>
</gene>
<feature type="transmembrane region" description="Helical" evidence="1">
    <location>
        <begin position="28"/>
        <end position="50"/>
    </location>
</feature>
<keyword evidence="1" id="KW-0472">Membrane</keyword>
<sequence>MILVLLFSVLTILSVFFALHKKKPILLGLPFLAIFTFMLIKIMLVPLPFWETVRFIFNLRG</sequence>
<name>A0A0A5GCB8_9BACI</name>
<evidence type="ECO:0000313" key="2">
    <source>
        <dbReference type="EMBL" id="KGX89659.1"/>
    </source>
</evidence>
<dbReference type="Proteomes" id="UP000030403">
    <property type="component" value="Unassembled WGS sequence"/>
</dbReference>
<protein>
    <submittedName>
        <fullName evidence="2">Membrane protein</fullName>
    </submittedName>
</protein>
<dbReference type="AlphaFoldDB" id="A0A0A5GCB8"/>